<comment type="similarity">
    <text evidence="1">Belongs to the HpcH/HpaI aldolase family.</text>
</comment>
<protein>
    <submittedName>
        <fullName evidence="5">2,4-dihydroxyhept-2-ene-1,7-dioic acid aldolase</fullName>
    </submittedName>
</protein>
<evidence type="ECO:0000256" key="1">
    <source>
        <dbReference type="ARBA" id="ARBA00005568"/>
    </source>
</evidence>
<evidence type="ECO:0000256" key="3">
    <source>
        <dbReference type="ARBA" id="ARBA00023239"/>
    </source>
</evidence>
<keyword evidence="6" id="KW-1185">Reference proteome</keyword>
<gene>
    <name evidence="5" type="ORF">DXH78_08860</name>
</gene>
<keyword evidence="3" id="KW-0456">Lyase</keyword>
<dbReference type="GO" id="GO:0046872">
    <property type="term" value="F:metal ion binding"/>
    <property type="evidence" value="ECO:0007669"/>
    <property type="project" value="UniProtKB-KW"/>
</dbReference>
<dbReference type="InterPro" id="IPR050251">
    <property type="entry name" value="HpcH-HpaI_aldolase"/>
</dbReference>
<evidence type="ECO:0000256" key="2">
    <source>
        <dbReference type="ARBA" id="ARBA00022723"/>
    </source>
</evidence>
<evidence type="ECO:0000313" key="6">
    <source>
        <dbReference type="Proteomes" id="UP000263993"/>
    </source>
</evidence>
<keyword evidence="2" id="KW-0479">Metal-binding</keyword>
<dbReference type="Proteomes" id="UP000263993">
    <property type="component" value="Unassembled WGS sequence"/>
</dbReference>
<dbReference type="SUPFAM" id="SSF51621">
    <property type="entry name" value="Phosphoenolpyruvate/pyruvate domain"/>
    <property type="match status" value="1"/>
</dbReference>
<dbReference type="EMBL" id="QRGO01000001">
    <property type="protein sequence ID" value="RDV04662.1"/>
    <property type="molecule type" value="Genomic_DNA"/>
</dbReference>
<organism evidence="5 6">
    <name type="scientific">Undibacter mobilis</name>
    <dbReference type="NCBI Taxonomy" id="2292256"/>
    <lineage>
        <taxon>Bacteria</taxon>
        <taxon>Pseudomonadati</taxon>
        <taxon>Pseudomonadota</taxon>
        <taxon>Alphaproteobacteria</taxon>
        <taxon>Hyphomicrobiales</taxon>
        <taxon>Nitrobacteraceae</taxon>
        <taxon>Undibacter</taxon>
    </lineage>
</organism>
<dbReference type="RefSeq" id="WP_115516686.1">
    <property type="nucleotide sequence ID" value="NZ_QRGO01000001.1"/>
</dbReference>
<dbReference type="Pfam" id="PF03328">
    <property type="entry name" value="HpcH_HpaI"/>
    <property type="match status" value="1"/>
</dbReference>
<dbReference type="GO" id="GO:0016832">
    <property type="term" value="F:aldehyde-lyase activity"/>
    <property type="evidence" value="ECO:0007669"/>
    <property type="project" value="TreeGrafter"/>
</dbReference>
<dbReference type="InterPro" id="IPR005000">
    <property type="entry name" value="Aldolase/citrate-lyase_domain"/>
</dbReference>
<accession>A0A371BAU5</accession>
<sequence length="265" mass="29176">MRPNNVRSMWKQGKNVYNGWLMIPSSISAELIARQGWDSVTIDMQHGLVDYTDAVPMLQAISVSDSVPFVRVPSLESGIIGKMLDAGAYGIICPMVNTREQCELFVRSCRYAPVGQRSMGPVRATMYGGPDYATHANDTVIAMAMIETEEAVRNLDEIMSTPGLDAIFVGPSDLSVSMGHSPGFDPKFPKVYDAIKKIAETAKKYNVVPGIHTGSVEYTREMEALGYQFFAFLSEFRFMAMAGNAYLKDLKHTTEAAPATQSKSY</sequence>
<dbReference type="Gene3D" id="3.20.20.60">
    <property type="entry name" value="Phosphoenolpyruvate-binding domains"/>
    <property type="match status" value="1"/>
</dbReference>
<dbReference type="InterPro" id="IPR040442">
    <property type="entry name" value="Pyrv_kinase-like_dom_sf"/>
</dbReference>
<dbReference type="PANTHER" id="PTHR30502">
    <property type="entry name" value="2-KETO-3-DEOXY-L-RHAMNONATE ALDOLASE"/>
    <property type="match status" value="1"/>
</dbReference>
<dbReference type="PANTHER" id="PTHR30502:SF0">
    <property type="entry name" value="PHOSPHOENOLPYRUVATE CARBOXYLASE FAMILY PROTEIN"/>
    <property type="match status" value="1"/>
</dbReference>
<dbReference type="InterPro" id="IPR015813">
    <property type="entry name" value="Pyrv/PenolPyrv_kinase-like_dom"/>
</dbReference>
<dbReference type="OrthoDB" id="9802624at2"/>
<name>A0A371BAU5_9BRAD</name>
<comment type="caution">
    <text evidence="5">The sequence shown here is derived from an EMBL/GenBank/DDBJ whole genome shotgun (WGS) entry which is preliminary data.</text>
</comment>
<feature type="domain" description="HpcH/HpaI aldolase/citrate lyase" evidence="4">
    <location>
        <begin position="25"/>
        <end position="208"/>
    </location>
</feature>
<dbReference type="AlphaFoldDB" id="A0A371BAU5"/>
<evidence type="ECO:0000313" key="5">
    <source>
        <dbReference type="EMBL" id="RDV04662.1"/>
    </source>
</evidence>
<reference evidence="6" key="1">
    <citation type="submission" date="2018-08" db="EMBL/GenBank/DDBJ databases">
        <authorList>
            <person name="Kim S.-J."/>
            <person name="Jung G.-Y."/>
        </authorList>
    </citation>
    <scope>NUCLEOTIDE SEQUENCE [LARGE SCALE GENOMIC DNA]</scope>
    <source>
        <strain evidence="6">GY_H</strain>
    </source>
</reference>
<proteinExistence type="inferred from homology"/>
<evidence type="ECO:0000259" key="4">
    <source>
        <dbReference type="Pfam" id="PF03328"/>
    </source>
</evidence>
<dbReference type="GO" id="GO:0005737">
    <property type="term" value="C:cytoplasm"/>
    <property type="evidence" value="ECO:0007669"/>
    <property type="project" value="TreeGrafter"/>
</dbReference>